<dbReference type="Gene3D" id="3.40.50.150">
    <property type="entry name" value="Vaccinia Virus protein VP39"/>
    <property type="match status" value="1"/>
</dbReference>
<dbReference type="PANTHER" id="PTHR43464:SF82">
    <property type="entry name" value="METHYLTRANSFERASE DOMAIN-CONTAINING PROTEIN"/>
    <property type="match status" value="1"/>
</dbReference>
<keyword evidence="2" id="KW-0808">Transferase</keyword>
<dbReference type="EMBL" id="SOAU01000001">
    <property type="protein sequence ID" value="TDT16805.1"/>
    <property type="molecule type" value="Genomic_DNA"/>
</dbReference>
<name>A0A4R7I085_9ACTN</name>
<dbReference type="Pfam" id="PF13649">
    <property type="entry name" value="Methyltransf_25"/>
    <property type="match status" value="1"/>
</dbReference>
<evidence type="ECO:0000259" key="1">
    <source>
        <dbReference type="Pfam" id="PF13649"/>
    </source>
</evidence>
<keyword evidence="3" id="KW-1185">Reference proteome</keyword>
<dbReference type="CDD" id="cd02440">
    <property type="entry name" value="AdoMet_MTases"/>
    <property type="match status" value="1"/>
</dbReference>
<dbReference type="InterPro" id="IPR041698">
    <property type="entry name" value="Methyltransf_25"/>
</dbReference>
<organism evidence="2 3">
    <name type="scientific">Ilumatobacter fluminis</name>
    <dbReference type="NCBI Taxonomy" id="467091"/>
    <lineage>
        <taxon>Bacteria</taxon>
        <taxon>Bacillati</taxon>
        <taxon>Actinomycetota</taxon>
        <taxon>Acidimicrobiia</taxon>
        <taxon>Acidimicrobiales</taxon>
        <taxon>Ilumatobacteraceae</taxon>
        <taxon>Ilumatobacter</taxon>
    </lineage>
</organism>
<dbReference type="RefSeq" id="WP_133869142.1">
    <property type="nucleotide sequence ID" value="NZ_SOAU01000001.1"/>
</dbReference>
<dbReference type="Proteomes" id="UP000294558">
    <property type="component" value="Unassembled WGS sequence"/>
</dbReference>
<dbReference type="AlphaFoldDB" id="A0A4R7I085"/>
<dbReference type="GO" id="GO:0008168">
    <property type="term" value="F:methyltransferase activity"/>
    <property type="evidence" value="ECO:0007669"/>
    <property type="project" value="UniProtKB-KW"/>
</dbReference>
<evidence type="ECO:0000313" key="2">
    <source>
        <dbReference type="EMBL" id="TDT16805.1"/>
    </source>
</evidence>
<dbReference type="OrthoDB" id="8385759at2"/>
<gene>
    <name evidence="2" type="ORF">BDK89_2403</name>
</gene>
<reference evidence="2 3" key="1">
    <citation type="submission" date="2019-03" db="EMBL/GenBank/DDBJ databases">
        <title>Sequencing the genomes of 1000 actinobacteria strains.</title>
        <authorList>
            <person name="Klenk H.-P."/>
        </authorList>
    </citation>
    <scope>NUCLEOTIDE SEQUENCE [LARGE SCALE GENOMIC DNA]</scope>
    <source>
        <strain evidence="2 3">DSM 18936</strain>
    </source>
</reference>
<feature type="domain" description="Methyltransferase" evidence="1">
    <location>
        <begin position="60"/>
        <end position="155"/>
    </location>
</feature>
<dbReference type="InterPro" id="IPR029063">
    <property type="entry name" value="SAM-dependent_MTases_sf"/>
</dbReference>
<dbReference type="PANTHER" id="PTHR43464">
    <property type="entry name" value="METHYLTRANSFERASE"/>
    <property type="match status" value="1"/>
</dbReference>
<proteinExistence type="predicted"/>
<keyword evidence="2" id="KW-0489">Methyltransferase</keyword>
<dbReference type="SUPFAM" id="SSF53335">
    <property type="entry name" value="S-adenosyl-L-methionine-dependent methyltransferases"/>
    <property type="match status" value="1"/>
</dbReference>
<protein>
    <submittedName>
        <fullName evidence="2">Methyltransferase family protein</fullName>
    </submittedName>
</protein>
<accession>A0A4R7I085</accession>
<dbReference type="GO" id="GO:0032259">
    <property type="term" value="P:methylation"/>
    <property type="evidence" value="ECO:0007669"/>
    <property type="project" value="UniProtKB-KW"/>
</dbReference>
<comment type="caution">
    <text evidence="2">The sequence shown here is derived from an EMBL/GenBank/DDBJ whole genome shotgun (WGS) entry which is preliminary data.</text>
</comment>
<sequence>MTGEQGDYRSINHANWESRVPHHAASDEYALDAFRSDPKRLSDVVRFDVPRLGDIAGLDVVHLQCHIGTDTLSLARLGATVTGLDFSESAIEVARDLAATAGPPVDYVVSDVYDAPEALGEERFDLVFTGIGALCWLPSVERWAGVVARLLRPGGELFIREGHPVLWAMDDPRPDRLVALEYPYFETDGVPFSDESTYVDHDGALAAPDIVHFNHGLAEIFNALWSNGLEITGFEEHDSVPWPALGDQMIDIGGGEFRLADRPERLPHSYTLRARRV</sequence>
<evidence type="ECO:0000313" key="3">
    <source>
        <dbReference type="Proteomes" id="UP000294558"/>
    </source>
</evidence>